<comment type="caution">
    <text evidence="1">The sequence shown here is derived from an EMBL/GenBank/DDBJ whole genome shotgun (WGS) entry which is preliminary data.</text>
</comment>
<dbReference type="EMBL" id="MU006704">
    <property type="protein sequence ID" value="KAF2631813.1"/>
    <property type="molecule type" value="Genomic_DNA"/>
</dbReference>
<reference evidence="1" key="1">
    <citation type="journal article" date="2020" name="Stud. Mycol.">
        <title>101 Dothideomycetes genomes: a test case for predicting lifestyles and emergence of pathogens.</title>
        <authorList>
            <person name="Haridas S."/>
            <person name="Albert R."/>
            <person name="Binder M."/>
            <person name="Bloem J."/>
            <person name="Labutti K."/>
            <person name="Salamov A."/>
            <person name="Andreopoulos B."/>
            <person name="Baker S."/>
            <person name="Barry K."/>
            <person name="Bills G."/>
            <person name="Bluhm B."/>
            <person name="Cannon C."/>
            <person name="Castanera R."/>
            <person name="Culley D."/>
            <person name="Daum C."/>
            <person name="Ezra D."/>
            <person name="Gonzalez J."/>
            <person name="Henrissat B."/>
            <person name="Kuo A."/>
            <person name="Liang C."/>
            <person name="Lipzen A."/>
            <person name="Lutzoni F."/>
            <person name="Magnuson J."/>
            <person name="Mondo S."/>
            <person name="Nolan M."/>
            <person name="Ohm R."/>
            <person name="Pangilinan J."/>
            <person name="Park H.-J."/>
            <person name="Ramirez L."/>
            <person name="Alfaro M."/>
            <person name="Sun H."/>
            <person name="Tritt A."/>
            <person name="Yoshinaga Y."/>
            <person name="Zwiers L.-H."/>
            <person name="Turgeon B."/>
            <person name="Goodwin S."/>
            <person name="Spatafora J."/>
            <person name="Crous P."/>
            <person name="Grigoriev I."/>
        </authorList>
    </citation>
    <scope>NUCLEOTIDE SEQUENCE</scope>
    <source>
        <strain evidence="1">CBS 525.71</strain>
    </source>
</reference>
<proteinExistence type="predicted"/>
<gene>
    <name evidence="1" type="ORF">BU25DRAFT_197464</name>
</gene>
<dbReference type="Proteomes" id="UP000799754">
    <property type="component" value="Unassembled WGS sequence"/>
</dbReference>
<evidence type="ECO:0000313" key="2">
    <source>
        <dbReference type="Proteomes" id="UP000799754"/>
    </source>
</evidence>
<evidence type="ECO:0000313" key="1">
    <source>
        <dbReference type="EMBL" id="KAF2631813.1"/>
    </source>
</evidence>
<accession>A0ACB6SCV9</accession>
<organism evidence="1 2">
    <name type="scientific">Macroventuria anomochaeta</name>
    <dbReference type="NCBI Taxonomy" id="301207"/>
    <lineage>
        <taxon>Eukaryota</taxon>
        <taxon>Fungi</taxon>
        <taxon>Dikarya</taxon>
        <taxon>Ascomycota</taxon>
        <taxon>Pezizomycotina</taxon>
        <taxon>Dothideomycetes</taxon>
        <taxon>Pleosporomycetidae</taxon>
        <taxon>Pleosporales</taxon>
        <taxon>Pleosporineae</taxon>
        <taxon>Didymellaceae</taxon>
        <taxon>Macroventuria</taxon>
    </lineage>
</organism>
<sequence>MRRLALVAEGSSRGGSSLQTEVLLSRVAITACCQLQVVPNLISLSSLLVVLCSSSENRSCVCLPALSCRYPTIPSAVTPPSHLPLHYKIEKLGEQTAFVCCQASVHRSALPPPADPGRSCPSVSALLTSYRSRALLSPPRLSFALAQSYAVEVNSRRSKAKRPVYSVRHQLAHPSVSRRATLRVRTTLQHVGYRLEEHRLRAQFLCFLLCAT</sequence>
<keyword evidence="2" id="KW-1185">Reference proteome</keyword>
<protein>
    <submittedName>
        <fullName evidence="1">Uncharacterized protein</fullName>
    </submittedName>
</protein>
<name>A0ACB6SCV9_9PLEO</name>